<comment type="subcellular location">
    <subcellularLocation>
        <location evidence="1">Nucleus membrane</location>
        <topology evidence="1">Peripheral membrane protein</topology>
        <orientation evidence="1">Cytoplasmic side</orientation>
    </subcellularLocation>
    <subcellularLocation>
        <location evidence="3">Nucleus membrane</location>
        <topology evidence="3">Peripheral membrane protein</topology>
        <orientation evidence="3">Nucleoplasmic side</orientation>
    </subcellularLocation>
    <subcellularLocation>
        <location evidence="2">Nucleus</location>
        <location evidence="2">Nuclear pore complex</location>
    </subcellularLocation>
</comment>
<dbReference type="RefSeq" id="XP_016263839.1">
    <property type="nucleotide sequence ID" value="XM_016405633.1"/>
</dbReference>
<gene>
    <name evidence="17" type="ORF">PV06_04708</name>
</gene>
<dbReference type="OrthoDB" id="344345at2759"/>
<feature type="compositionally biased region" description="Low complexity" evidence="15">
    <location>
        <begin position="73"/>
        <end position="89"/>
    </location>
</feature>
<feature type="compositionally biased region" description="Low complexity" evidence="15">
    <location>
        <begin position="173"/>
        <end position="185"/>
    </location>
</feature>
<dbReference type="Pfam" id="PF05064">
    <property type="entry name" value="Nsp1_C"/>
    <property type="match status" value="1"/>
</dbReference>
<evidence type="ECO:0000256" key="7">
    <source>
        <dbReference type="ARBA" id="ARBA00022927"/>
    </source>
</evidence>
<feature type="compositionally biased region" description="Polar residues" evidence="15">
    <location>
        <begin position="227"/>
        <end position="237"/>
    </location>
</feature>
<evidence type="ECO:0000256" key="11">
    <source>
        <dbReference type="ARBA" id="ARBA00068864"/>
    </source>
</evidence>
<keyword evidence="7" id="KW-0653">Protein transport</keyword>
<feature type="compositionally biased region" description="Polar residues" evidence="15">
    <location>
        <begin position="425"/>
        <end position="437"/>
    </location>
</feature>
<feature type="coiled-coil region" evidence="14">
    <location>
        <begin position="554"/>
        <end position="588"/>
    </location>
</feature>
<evidence type="ECO:0000256" key="9">
    <source>
        <dbReference type="ARBA" id="ARBA00023132"/>
    </source>
</evidence>
<evidence type="ECO:0000313" key="18">
    <source>
        <dbReference type="Proteomes" id="UP000053342"/>
    </source>
</evidence>
<dbReference type="GO" id="GO:0031965">
    <property type="term" value="C:nuclear membrane"/>
    <property type="evidence" value="ECO:0007669"/>
    <property type="project" value="UniProtKB-SubCell"/>
</dbReference>
<dbReference type="FunFam" id="1.20.5.170:FF:000040">
    <property type="entry name" value="Nuclear pore glycoprotein p62"/>
    <property type="match status" value="1"/>
</dbReference>
<feature type="compositionally biased region" description="Low complexity" evidence="15">
    <location>
        <begin position="243"/>
        <end position="275"/>
    </location>
</feature>
<feature type="region of interest" description="Disordered" evidence="15">
    <location>
        <begin position="1"/>
        <end position="450"/>
    </location>
</feature>
<evidence type="ECO:0000256" key="10">
    <source>
        <dbReference type="ARBA" id="ARBA00023242"/>
    </source>
</evidence>
<sequence length="663" mass="66119">MAFNFNPPASSGGGSGQSLFGTANQPASGGGLFGSGTSGTNTTGFNFGGQQPTSGTAAPSLFGAAGSTDNKPAASGLFGAGSGSAPPSGGLFGAKKPDDAQGGDSAKPTFSFGTPDKTSTPSTSAPSLFGSTTPATGGTNNAFSFGNPSTTPAGPPPSGSTFGASTGGGGLFGAKPADGAAKAPFNFTKPDALTSVSSAPAPAAPSGGLFGPKPATGGFSFGAPNPAETTQSSTPAPMTTAEAPKPAFSFGPSAAASTATTPATSQPAAPGTTPSLFGAAPAKDSSTSLFPKPAAPAATTETAPATKPAFSFGPSSTQASAAPAQATSAPTSKPLFGGLNLGAGNSTPAASTAAATTTGTTATSAPAAKGFSFGPATTTATSQPTTTAAPAASPFSFGPASTTSAAQPAPTTATAAPGAGTTQALGQSTIGAQTSTTGPPPPAQSRLRNKTMDEVLTRWATDMSRYSKEFKDQAETIARWDQIIVDNSSKIDKLYVRTRTCERQTMSVDMQLAAVENQQSELESWLTKYETDIDEMLAKDSATQTELGGPDQERERTYKLAERLGEKLDEMERDLGSMVEEVNAANASLSKNGKADEPITQIVKILNSHLMQLQTIDQGTAALQQKVAAAQKTAGNLGYLNGSMGQGSGTAVQEFYRSYMGRR</sequence>
<keyword evidence="8" id="KW-0811">Translocation</keyword>
<reference evidence="17 18" key="1">
    <citation type="submission" date="2015-01" db="EMBL/GenBank/DDBJ databases">
        <title>The Genome Sequence of Exophiala oligosperma CBS72588.</title>
        <authorList>
            <consortium name="The Broad Institute Genomics Platform"/>
            <person name="Cuomo C."/>
            <person name="de Hoog S."/>
            <person name="Gorbushina A."/>
            <person name="Stielow B."/>
            <person name="Teixiera M."/>
            <person name="Abouelleil A."/>
            <person name="Chapman S.B."/>
            <person name="Priest M."/>
            <person name="Young S.K."/>
            <person name="Wortman J."/>
            <person name="Nusbaum C."/>
            <person name="Birren B."/>
        </authorList>
    </citation>
    <scope>NUCLEOTIDE SEQUENCE [LARGE SCALE GENOMIC DNA]</scope>
    <source>
        <strain evidence="17 18">CBS 72588</strain>
    </source>
</reference>
<feature type="compositionally biased region" description="Low complexity" evidence="15">
    <location>
        <begin position="291"/>
        <end position="332"/>
    </location>
</feature>
<feature type="compositionally biased region" description="Polar residues" evidence="15">
    <location>
        <begin position="116"/>
        <end position="147"/>
    </location>
</feature>
<dbReference type="Proteomes" id="UP000053342">
    <property type="component" value="Unassembled WGS sequence"/>
</dbReference>
<dbReference type="AlphaFoldDB" id="A0A0D2DKW9"/>
<dbReference type="GO" id="GO:0005543">
    <property type="term" value="F:phospholipid binding"/>
    <property type="evidence" value="ECO:0007669"/>
    <property type="project" value="TreeGrafter"/>
</dbReference>
<dbReference type="InterPro" id="IPR026010">
    <property type="entry name" value="NSP1/NUP62"/>
</dbReference>
<comment type="similarity">
    <text evidence="4">Belongs to the nucleoporin NSP1/NUP62 family.</text>
</comment>
<evidence type="ECO:0000256" key="14">
    <source>
        <dbReference type="SAM" id="Coils"/>
    </source>
</evidence>
<feature type="compositionally biased region" description="Low complexity" evidence="15">
    <location>
        <begin position="38"/>
        <end position="49"/>
    </location>
</feature>
<evidence type="ECO:0000256" key="1">
    <source>
        <dbReference type="ARBA" id="ARBA00004335"/>
    </source>
</evidence>
<dbReference type="GO" id="GO:0006405">
    <property type="term" value="P:RNA export from nucleus"/>
    <property type="evidence" value="ECO:0007669"/>
    <property type="project" value="TreeGrafter"/>
</dbReference>
<dbReference type="STRING" id="215243.A0A0D2DKW9"/>
<feature type="compositionally biased region" description="Low complexity" evidence="15">
    <location>
        <begin position="197"/>
        <end position="206"/>
    </location>
</feature>
<evidence type="ECO:0000256" key="12">
    <source>
        <dbReference type="ARBA" id="ARBA00078941"/>
    </source>
</evidence>
<evidence type="ECO:0000256" key="2">
    <source>
        <dbReference type="ARBA" id="ARBA00004567"/>
    </source>
</evidence>
<dbReference type="PROSITE" id="PS50096">
    <property type="entry name" value="IQ"/>
    <property type="match status" value="1"/>
</dbReference>
<evidence type="ECO:0000256" key="4">
    <source>
        <dbReference type="ARBA" id="ARBA00005911"/>
    </source>
</evidence>
<dbReference type="SUPFAM" id="SSF57997">
    <property type="entry name" value="Tropomyosin"/>
    <property type="match status" value="1"/>
</dbReference>
<dbReference type="VEuPathDB" id="FungiDB:PV06_04708"/>
<dbReference type="GeneID" id="27356782"/>
<proteinExistence type="inferred from homology"/>
<dbReference type="GO" id="GO:0006606">
    <property type="term" value="P:protein import into nucleus"/>
    <property type="evidence" value="ECO:0007669"/>
    <property type="project" value="TreeGrafter"/>
</dbReference>
<dbReference type="Gene3D" id="1.20.5.170">
    <property type="match status" value="1"/>
</dbReference>
<evidence type="ECO:0000256" key="6">
    <source>
        <dbReference type="ARBA" id="ARBA00022816"/>
    </source>
</evidence>
<feature type="compositionally biased region" description="Low complexity" evidence="15">
    <location>
        <begin position="342"/>
        <end position="424"/>
    </location>
</feature>
<dbReference type="InterPro" id="IPR007758">
    <property type="entry name" value="Nucleoporin_NSP1_C"/>
</dbReference>
<protein>
    <recommendedName>
        <fullName evidence="11">Nucleoporin NSP1</fullName>
    </recommendedName>
    <alternativeName>
        <fullName evidence="12">Nuclear pore protein NSP1</fullName>
    </alternativeName>
    <alternativeName>
        <fullName evidence="13">Nucleoskeletal-like protein</fullName>
    </alternativeName>
</protein>
<keyword evidence="9" id="KW-0906">Nuclear pore complex</keyword>
<dbReference type="GO" id="GO:0051028">
    <property type="term" value="P:mRNA transport"/>
    <property type="evidence" value="ECO:0007669"/>
    <property type="project" value="UniProtKB-KW"/>
</dbReference>
<name>A0A0D2DKW9_9EURO</name>
<dbReference type="GO" id="GO:0044613">
    <property type="term" value="C:nuclear pore central transport channel"/>
    <property type="evidence" value="ECO:0007669"/>
    <property type="project" value="TreeGrafter"/>
</dbReference>
<keyword evidence="14" id="KW-0175">Coiled coil</keyword>
<accession>A0A0D2DKW9</accession>
<organism evidence="17 18">
    <name type="scientific">Exophiala oligosperma</name>
    <dbReference type="NCBI Taxonomy" id="215243"/>
    <lineage>
        <taxon>Eukaryota</taxon>
        <taxon>Fungi</taxon>
        <taxon>Dikarya</taxon>
        <taxon>Ascomycota</taxon>
        <taxon>Pezizomycotina</taxon>
        <taxon>Eurotiomycetes</taxon>
        <taxon>Chaetothyriomycetidae</taxon>
        <taxon>Chaetothyriales</taxon>
        <taxon>Herpotrichiellaceae</taxon>
        <taxon>Exophiala</taxon>
    </lineage>
</organism>
<dbReference type="HOGENOM" id="CLU_018823_0_0_1"/>
<feature type="domain" description="Nucleoporin NSP1-like C-terminal" evidence="16">
    <location>
        <begin position="434"/>
        <end position="542"/>
    </location>
</feature>
<keyword evidence="6" id="KW-0509">mRNA transport</keyword>
<dbReference type="EMBL" id="KN847335">
    <property type="protein sequence ID" value="KIW43623.1"/>
    <property type="molecule type" value="Genomic_DNA"/>
</dbReference>
<keyword evidence="10" id="KW-0539">Nucleus</keyword>
<evidence type="ECO:0000256" key="15">
    <source>
        <dbReference type="SAM" id="MobiDB-lite"/>
    </source>
</evidence>
<evidence type="ECO:0000259" key="16">
    <source>
        <dbReference type="Pfam" id="PF05064"/>
    </source>
</evidence>
<feature type="compositionally biased region" description="Gly residues" evidence="15">
    <location>
        <begin position="28"/>
        <end position="37"/>
    </location>
</feature>
<dbReference type="GO" id="GO:0017056">
    <property type="term" value="F:structural constituent of nuclear pore"/>
    <property type="evidence" value="ECO:0007669"/>
    <property type="project" value="InterPro"/>
</dbReference>
<dbReference type="PANTHER" id="PTHR12084:SF0">
    <property type="entry name" value="NUCLEAR PORE GLYCOPROTEIN P62"/>
    <property type="match status" value="1"/>
</dbReference>
<evidence type="ECO:0000256" key="8">
    <source>
        <dbReference type="ARBA" id="ARBA00023010"/>
    </source>
</evidence>
<evidence type="ECO:0000256" key="5">
    <source>
        <dbReference type="ARBA" id="ARBA00022448"/>
    </source>
</evidence>
<keyword evidence="5" id="KW-0813">Transport</keyword>
<dbReference type="PANTHER" id="PTHR12084">
    <property type="entry name" value="NUCLEAR PORE GLYCOPROTEIN P62-RELATED"/>
    <property type="match status" value="1"/>
</dbReference>
<evidence type="ECO:0000256" key="13">
    <source>
        <dbReference type="ARBA" id="ARBA00081079"/>
    </source>
</evidence>
<keyword evidence="18" id="KW-1185">Reference proteome</keyword>
<evidence type="ECO:0000313" key="17">
    <source>
        <dbReference type="EMBL" id="KIW43623.1"/>
    </source>
</evidence>
<evidence type="ECO:0000256" key="3">
    <source>
        <dbReference type="ARBA" id="ARBA00004620"/>
    </source>
</evidence>